<feature type="region of interest" description="Disordered" evidence="1">
    <location>
        <begin position="1558"/>
        <end position="1598"/>
    </location>
</feature>
<feature type="region of interest" description="Disordered" evidence="1">
    <location>
        <begin position="1283"/>
        <end position="1302"/>
    </location>
</feature>
<feature type="compositionally biased region" description="Low complexity" evidence="1">
    <location>
        <begin position="869"/>
        <end position="878"/>
    </location>
</feature>
<feature type="region of interest" description="Disordered" evidence="1">
    <location>
        <begin position="338"/>
        <end position="418"/>
    </location>
</feature>
<feature type="region of interest" description="Disordered" evidence="1">
    <location>
        <begin position="1"/>
        <end position="126"/>
    </location>
</feature>
<feature type="compositionally biased region" description="Acidic residues" evidence="1">
    <location>
        <begin position="1527"/>
        <end position="1540"/>
    </location>
</feature>
<feature type="compositionally biased region" description="Polar residues" evidence="1">
    <location>
        <begin position="1873"/>
        <end position="1900"/>
    </location>
</feature>
<evidence type="ECO:0000313" key="3">
    <source>
        <dbReference type="Proteomes" id="UP000694580"/>
    </source>
</evidence>
<dbReference type="Gene3D" id="1.20.58.1540">
    <property type="entry name" value="Actin interacting protein 3, C-terminal domain"/>
    <property type="match status" value="1"/>
</dbReference>
<feature type="region of interest" description="Disordered" evidence="1">
    <location>
        <begin position="1664"/>
        <end position="1703"/>
    </location>
</feature>
<dbReference type="InterPro" id="IPR051825">
    <property type="entry name" value="SRCIN1"/>
</dbReference>
<evidence type="ECO:0000256" key="1">
    <source>
        <dbReference type="SAM" id="MobiDB-lite"/>
    </source>
</evidence>
<proteinExistence type="predicted"/>
<sequence length="2038" mass="222206">MSKPSRLARPSKQSPGYKEPLGSRSHMLSVGERLMRAGSEGNLVRPRTPQQQQQQQSSVQGDAVKRGSHLSSEVGSSGVRLSCPDDDSSSRQQGSSTDDSDPNDPWSPRTVPRRHTVGGPRTANDVLTMQPHNVDRKREAFLEHLKQKYPHHASAIMGHQERLREQVRSPKHSPQCGVGDRGEHLSVNPLECLEVMTEEECPSSFTRGSRARASLPVVRSSNQTKDRSLGILYLQYGEDTKQIRMPNEITGTDTIRALFVSAFPQQLTMKMLESPSVAIYIKDDMRNMYYELNDVRNITPHSCLKVYHKDPAQAFNHSSRPSGGDARIHRDRLYATRDGQHPMRQPPNSPTPASTVHALQGSMSPPMARSMPSSPSRIPYGPRNGASMTGSITLPRERLSSAPPPSRSITPCPSSILERRDVKPDEDLGGSKSLTLYDPYALPEGRLSIASSQGSHPGDVVDGPFLQHRGSVKSPNSYAENTEQQHSIYRQKSRKYSESPMSPLGVKTPPLSPHRVNEVRMVDMPPQVALERSSSMRRSVRKDSNGGMEGVGRVRGNMASPVFVDLPPGHSDRSFQGPANPNDPHTSQRMKAMEQQIASLTGLVQHALFKGPNASAAKENSNEKSQRNASPADSGGVSPVPLPRNHLPMLDSPAISTRSSDTGLQSMLSTFRRNVSDLRLQLHQLRQMQLQNQDSIKLMLQEAGEELSGKMYEMLRNVDDLTQKQRSQVDEERQAYLAMEENLLIQLGDLEKYVEKLNRDSTSSSVQRPITLKDVEEGAVNLRKVGEALAGLKGEFPGLQAKMRAVLRVEVEAVRFLKEEPHKMDNMLKRVKALTETLSSLRRCATEGWQHTQEHTKVLPSKVTHVADGSDSSGSAPGSPSPTPQPRSPIVSNRMELTPSSPVVVQRVRSTPVTIPPCQHSTGLSHHPSPPLTPTHGRDSPTVAKVSPCSRESSPAMQKRASPRGTEELLPPTSSTTSSSGSPTHPINSEESHTVRVRSRGTTTEPQDPGRELEGAATPSLSQPDRAEDTENILQQTEASMMQVVPNLADTDKSEAPPVAQPDEVDAPLNMAAEPDPHPEAGAEKPVQASSERASKRAIEKPHRPSVDKARPGPEKASKSPPPPPPRRVYPPGAGLTTGRSGEVTNKKESVTEEEHEGEEKTSQPKALKVPPKVKPKPQSPPPCLALSSAEHTREDEGAKIMAELQVFEKSAVKDLDVRYVVDLSSSGSHVMEPSWSPISVRQTKTTGDQGEEINHPGNANVSAPQASGVIFYLTGQISSERLSGTAEDQKEEGKGALSPSKVAHENVSQTLVDCSAVESLTVGEYQAESFYTQEIRIPEHLEACQVRKEQIIHKDVAFQPVSDKRTSTKDLDLNHEVQTVNGFQRGHMSLEEQLGTDETEQVVMRSSRGRLRYTEDASLSPDLPDSEGPPPPPPTADNIAFMITHTKVQALSTGEYKELVSTKGGDVQTVKVGPDQTMSTTEECSIDRKPVIIIFDEPMDIRQAYKRLSTIFECEEELDRMLAEEKIDEESEEVEEEEERESRTCGQVNIKADVVNTHTESSHRHQEAPLERETPQTPSELSSAELDDDSKEDSSLCDAKQEAKRKFKFKFPKKQLAAIGQALRTGSKTGKKTLQVVVYEDEEDLDGTVKEFRETKRYEIKSSLPMEKSSPVTVRGASETHLSRNSRARTEEIRKNTYKTMDSLEKTIQQLETTISDLDTTSLSPWEASSRGGSNSKRSIPQSSQTEGSPSKRPATSVPKSHKGVSSQHKKAKPQVLPKPSAICCPSSSSSSSISSKKNASGSPSSSRMTSSSPKSCQQSGNPEKPGKTQKVQDSQRQFRQANGNAMRTDGDSKHASLALPTSKIPAFCPSSGKSSLSAPNANVSKPTTNLPCSSSKSSIPCLNLGRHIRTSTQALCRAPSPNDSLHPPTARGPQLPLLQEQTQNGRQRTPGSPSCSQPYYCSSSSSSSCSYSSSSSVSPTSTSSSSSPSSPSLLSPTTLGQIVRGSRASHLPGISGGRQQSSSSSSRPAPPTTDMP</sequence>
<dbReference type="Ensembl" id="ENSDCDT00010036560.1">
    <property type="protein sequence ID" value="ENSDCDP00010029539.1"/>
    <property type="gene ID" value="ENSDCDG00010018788.1"/>
</dbReference>
<feature type="compositionally biased region" description="Polar residues" evidence="1">
    <location>
        <begin position="473"/>
        <end position="488"/>
    </location>
</feature>
<feature type="region of interest" description="Disordered" evidence="1">
    <location>
        <begin position="472"/>
        <end position="512"/>
    </location>
</feature>
<feature type="region of interest" description="Disordered" evidence="1">
    <location>
        <begin position="530"/>
        <end position="592"/>
    </location>
</feature>
<keyword evidence="3" id="KW-1185">Reference proteome</keyword>
<organism evidence="2 3">
    <name type="scientific">Denticeps clupeoides</name>
    <name type="common">denticle herring</name>
    <dbReference type="NCBI Taxonomy" id="299321"/>
    <lineage>
        <taxon>Eukaryota</taxon>
        <taxon>Metazoa</taxon>
        <taxon>Chordata</taxon>
        <taxon>Craniata</taxon>
        <taxon>Vertebrata</taxon>
        <taxon>Euteleostomi</taxon>
        <taxon>Actinopterygii</taxon>
        <taxon>Neopterygii</taxon>
        <taxon>Teleostei</taxon>
        <taxon>Clupei</taxon>
        <taxon>Clupeiformes</taxon>
        <taxon>Denticipitoidei</taxon>
        <taxon>Denticipitidae</taxon>
        <taxon>Denticeps</taxon>
    </lineage>
</organism>
<feature type="compositionally biased region" description="Polar residues" evidence="1">
    <location>
        <begin position="577"/>
        <end position="589"/>
    </location>
</feature>
<evidence type="ECO:0008006" key="4">
    <source>
        <dbReference type="Google" id="ProtNLM"/>
    </source>
</evidence>
<feature type="compositionally biased region" description="Pro residues" evidence="1">
    <location>
        <begin position="1120"/>
        <end position="1129"/>
    </location>
</feature>
<evidence type="ECO:0000313" key="2">
    <source>
        <dbReference type="Ensembl" id="ENSDCDP00010029539.1"/>
    </source>
</evidence>
<feature type="region of interest" description="Disordered" evidence="1">
    <location>
        <begin position="1914"/>
        <end position="2038"/>
    </location>
</feature>
<dbReference type="PANTHER" id="PTHR22741:SF11">
    <property type="entry name" value="SICKLE TAIL PROTEIN HOMOLOG"/>
    <property type="match status" value="1"/>
</dbReference>
<feature type="compositionally biased region" description="Basic and acidic residues" evidence="1">
    <location>
        <begin position="1145"/>
        <end position="1163"/>
    </location>
</feature>
<name>A0AAY4C9U5_9TELE</name>
<dbReference type="GeneTree" id="ENSGT00940000156098"/>
<feature type="compositionally biased region" description="Basic residues" evidence="1">
    <location>
        <begin position="1761"/>
        <end position="1774"/>
    </location>
</feature>
<dbReference type="Proteomes" id="UP000694580">
    <property type="component" value="Unplaced"/>
</dbReference>
<feature type="compositionally biased region" description="Polar residues" evidence="1">
    <location>
        <begin position="1732"/>
        <end position="1750"/>
    </location>
</feature>
<feature type="compositionally biased region" description="Low complexity" evidence="1">
    <location>
        <begin position="1782"/>
        <end position="1817"/>
    </location>
</feature>
<feature type="region of interest" description="Disordered" evidence="1">
    <location>
        <begin position="1386"/>
        <end position="1438"/>
    </location>
</feature>
<gene>
    <name evidence="2" type="primary">LOC114784216</name>
</gene>
<feature type="compositionally biased region" description="Low complexity" evidence="1">
    <location>
        <begin position="1716"/>
        <end position="1725"/>
    </location>
</feature>
<feature type="region of interest" description="Disordered" evidence="1">
    <location>
        <begin position="1716"/>
        <end position="1900"/>
    </location>
</feature>
<protein>
    <recommendedName>
        <fullName evidence="4">Sickle tail protein homolog</fullName>
    </recommendedName>
</protein>
<feature type="compositionally biased region" description="Low complexity" evidence="1">
    <location>
        <begin position="362"/>
        <end position="377"/>
    </location>
</feature>
<feature type="compositionally biased region" description="Low complexity" evidence="1">
    <location>
        <begin position="1954"/>
        <end position="2001"/>
    </location>
</feature>
<feature type="compositionally biased region" description="Polar residues" evidence="1">
    <location>
        <begin position="1941"/>
        <end position="1953"/>
    </location>
</feature>
<feature type="region of interest" description="Disordered" evidence="1">
    <location>
        <begin position="913"/>
        <end position="1192"/>
    </location>
</feature>
<feature type="compositionally biased region" description="Low complexity" evidence="1">
    <location>
        <begin position="971"/>
        <end position="986"/>
    </location>
</feature>
<accession>A0AAY4C9U5</accession>
<reference evidence="2" key="2">
    <citation type="submission" date="2025-09" db="UniProtKB">
        <authorList>
            <consortium name="Ensembl"/>
        </authorList>
    </citation>
    <scope>IDENTIFICATION</scope>
</reference>
<feature type="compositionally biased region" description="Polar residues" evidence="1">
    <location>
        <begin position="1831"/>
        <end position="1847"/>
    </location>
</feature>
<feature type="region of interest" description="Disordered" evidence="1">
    <location>
        <begin position="1525"/>
        <end position="1545"/>
    </location>
</feature>
<feature type="region of interest" description="Disordered" evidence="1">
    <location>
        <begin position="865"/>
        <end position="899"/>
    </location>
</feature>
<dbReference type="PANTHER" id="PTHR22741">
    <property type="entry name" value="P140CAP/SNIP-RELATED"/>
    <property type="match status" value="1"/>
</dbReference>
<feature type="compositionally biased region" description="Low complexity" evidence="1">
    <location>
        <begin position="2019"/>
        <end position="2029"/>
    </location>
</feature>
<dbReference type="GO" id="GO:0005737">
    <property type="term" value="C:cytoplasm"/>
    <property type="evidence" value="ECO:0007669"/>
    <property type="project" value="TreeGrafter"/>
</dbReference>
<reference evidence="2" key="1">
    <citation type="submission" date="2025-08" db="UniProtKB">
        <authorList>
            <consortium name="Ensembl"/>
        </authorList>
    </citation>
    <scope>IDENTIFICATION</scope>
</reference>
<feature type="compositionally biased region" description="Basic and acidic residues" evidence="1">
    <location>
        <begin position="1093"/>
        <end position="1118"/>
    </location>
</feature>
<feature type="compositionally biased region" description="Basic and acidic residues" evidence="1">
    <location>
        <begin position="1561"/>
        <end position="1575"/>
    </location>
</feature>
<feature type="region of interest" description="Disordered" evidence="1">
    <location>
        <begin position="613"/>
        <end position="661"/>
    </location>
</feature>